<dbReference type="EMBL" id="FXAW01000001">
    <property type="protein sequence ID" value="SMG14201.1"/>
    <property type="molecule type" value="Genomic_DNA"/>
</dbReference>
<dbReference type="OrthoDB" id="1098939at2"/>
<name>A0A1X7IID8_9BACT</name>
<proteinExistence type="predicted"/>
<evidence type="ECO:0000313" key="2">
    <source>
        <dbReference type="Proteomes" id="UP000193804"/>
    </source>
</evidence>
<gene>
    <name evidence="1" type="ORF">SAMN05661096_00656</name>
</gene>
<keyword evidence="2" id="KW-1185">Reference proteome</keyword>
<protein>
    <submittedName>
        <fullName evidence="1">Uncharacterized protein</fullName>
    </submittedName>
</protein>
<accession>A0A1X7IID8</accession>
<dbReference type="AlphaFoldDB" id="A0A1X7IID8"/>
<dbReference type="RefSeq" id="WP_085515642.1">
    <property type="nucleotide sequence ID" value="NZ_FXAW01000001.1"/>
</dbReference>
<dbReference type="STRING" id="1028.SAMN05661096_00656"/>
<evidence type="ECO:0000313" key="1">
    <source>
        <dbReference type="EMBL" id="SMG14201.1"/>
    </source>
</evidence>
<reference evidence="2" key="1">
    <citation type="submission" date="2017-04" db="EMBL/GenBank/DDBJ databases">
        <authorList>
            <person name="Varghese N."/>
            <person name="Submissions S."/>
        </authorList>
    </citation>
    <scope>NUCLEOTIDE SEQUENCE [LARGE SCALE GENOMIC DNA]</scope>
    <source>
        <strain evidence="2">DSM 4125</strain>
    </source>
</reference>
<organism evidence="1 2">
    <name type="scientific">Marivirga sericea</name>
    <dbReference type="NCBI Taxonomy" id="1028"/>
    <lineage>
        <taxon>Bacteria</taxon>
        <taxon>Pseudomonadati</taxon>
        <taxon>Bacteroidota</taxon>
        <taxon>Cytophagia</taxon>
        <taxon>Cytophagales</taxon>
        <taxon>Marivirgaceae</taxon>
        <taxon>Marivirga</taxon>
    </lineage>
</organism>
<dbReference type="Proteomes" id="UP000193804">
    <property type="component" value="Unassembled WGS sequence"/>
</dbReference>
<sequence>MGKFKYTPDTLDRVNKVCKDKAFKIFQRLKDHRTSVTINEIESCLKSFSEFIIENNHEIGSLPYVLEVDFSQNDDSPGNLLSPKVILDAIKDNDNLLLCTKTFEVKSTDRLSRLDNFSVADRSLNEANLFFFIENGLDTSIYIKGVPTIYFNPIHPKAEPPQNNKYKRIARDYELALIDFYKVEVRTWRTGHWKDKQKRILIGDRKTEDVFQQALYQWLDLNLSTCTVTQKVRKLSTDETDIEIMEHGGNNHLLEIKWLGKNPSTEYKYDKVDDAVHQVKNYLEENSGTLSAALVVYDGRTEEEFNCIVSEKEDPNNWKLIKESNGVHLPEKGVGYIFFLISKTASKRTSA</sequence>